<gene>
    <name evidence="1" type="ORF">NDU88_008832</name>
</gene>
<keyword evidence="2" id="KW-1185">Reference proteome</keyword>
<reference evidence="1" key="1">
    <citation type="journal article" date="2022" name="bioRxiv">
        <title>Sequencing and chromosome-scale assembly of the giantPleurodeles waltlgenome.</title>
        <authorList>
            <person name="Brown T."/>
            <person name="Elewa A."/>
            <person name="Iarovenko S."/>
            <person name="Subramanian E."/>
            <person name="Araus A.J."/>
            <person name="Petzold A."/>
            <person name="Susuki M."/>
            <person name="Suzuki K.-i.T."/>
            <person name="Hayashi T."/>
            <person name="Toyoda A."/>
            <person name="Oliveira C."/>
            <person name="Osipova E."/>
            <person name="Leigh N.D."/>
            <person name="Simon A."/>
            <person name="Yun M.H."/>
        </authorList>
    </citation>
    <scope>NUCLEOTIDE SEQUENCE</scope>
    <source>
        <strain evidence="1">20211129_DDA</strain>
        <tissue evidence="1">Liver</tissue>
    </source>
</reference>
<sequence length="99" mass="10433">MEACSAVGAARLRWIPPGVLLLGPRIAEREGNFGDIEAMPLPSSHAQASSGVLQKMVLVPVIIRRVAGLILCGRPALHRAHHAEVYPVCCASSRGAAET</sequence>
<dbReference type="Proteomes" id="UP001066276">
    <property type="component" value="Chromosome 6"/>
</dbReference>
<accession>A0AAV7QVR1</accession>
<dbReference type="AlphaFoldDB" id="A0AAV7QVR1"/>
<proteinExistence type="predicted"/>
<name>A0AAV7QVR1_PLEWA</name>
<dbReference type="EMBL" id="JANPWB010000010">
    <property type="protein sequence ID" value="KAJ1142518.1"/>
    <property type="molecule type" value="Genomic_DNA"/>
</dbReference>
<evidence type="ECO:0000313" key="1">
    <source>
        <dbReference type="EMBL" id="KAJ1142518.1"/>
    </source>
</evidence>
<evidence type="ECO:0000313" key="2">
    <source>
        <dbReference type="Proteomes" id="UP001066276"/>
    </source>
</evidence>
<protein>
    <submittedName>
        <fullName evidence="1">Uncharacterized protein</fullName>
    </submittedName>
</protein>
<organism evidence="1 2">
    <name type="scientific">Pleurodeles waltl</name>
    <name type="common">Iberian ribbed newt</name>
    <dbReference type="NCBI Taxonomy" id="8319"/>
    <lineage>
        <taxon>Eukaryota</taxon>
        <taxon>Metazoa</taxon>
        <taxon>Chordata</taxon>
        <taxon>Craniata</taxon>
        <taxon>Vertebrata</taxon>
        <taxon>Euteleostomi</taxon>
        <taxon>Amphibia</taxon>
        <taxon>Batrachia</taxon>
        <taxon>Caudata</taxon>
        <taxon>Salamandroidea</taxon>
        <taxon>Salamandridae</taxon>
        <taxon>Pleurodelinae</taxon>
        <taxon>Pleurodeles</taxon>
    </lineage>
</organism>
<comment type="caution">
    <text evidence="1">The sequence shown here is derived from an EMBL/GenBank/DDBJ whole genome shotgun (WGS) entry which is preliminary data.</text>
</comment>